<accession>A0ABT2S7W9</accession>
<comment type="caution">
    <text evidence="2">The sequence shown here is derived from an EMBL/GenBank/DDBJ whole genome shotgun (WGS) entry which is preliminary data.</text>
</comment>
<evidence type="ECO:0000313" key="2">
    <source>
        <dbReference type="EMBL" id="MCU6700686.1"/>
    </source>
</evidence>
<organism evidence="2 3">
    <name type="scientific">Dorea ammoniilytica</name>
    <dbReference type="NCBI Taxonomy" id="2981788"/>
    <lineage>
        <taxon>Bacteria</taxon>
        <taxon>Bacillati</taxon>
        <taxon>Bacillota</taxon>
        <taxon>Clostridia</taxon>
        <taxon>Lachnospirales</taxon>
        <taxon>Lachnospiraceae</taxon>
        <taxon>Dorea</taxon>
    </lineage>
</organism>
<gene>
    <name evidence="2" type="ORF">OCV65_10645</name>
</gene>
<reference evidence="2 3" key="1">
    <citation type="journal article" date="2021" name="ISME Commun">
        <title>Automated analysis of genomic sequences facilitates high-throughput and comprehensive description of bacteria.</title>
        <authorList>
            <person name="Hitch T.C.A."/>
        </authorList>
    </citation>
    <scope>NUCLEOTIDE SEQUENCE [LARGE SCALE GENOMIC DNA]</scope>
    <source>
        <strain evidence="2 3">Sanger_02</strain>
    </source>
</reference>
<dbReference type="EMBL" id="JAOQJV010000016">
    <property type="protein sequence ID" value="MCU6700686.1"/>
    <property type="molecule type" value="Genomic_DNA"/>
</dbReference>
<dbReference type="RefSeq" id="WP_262582032.1">
    <property type="nucleotide sequence ID" value="NZ_JAOQJV010000016.1"/>
</dbReference>
<sequence>MRTKTLKITTDDKISVIEVDVNNIKDLQNAIGGGLVEPVKTQKLWDYFKAPVLMLVDEEGLLKDLPLNFFGSIMYGTLVHGCPIVGDLILVLEVGEQWTGLGDVDSEQWKQKILRDYSTTMKDGDKEE</sequence>
<dbReference type="InterPro" id="IPR024559">
    <property type="entry name" value="DUF3846"/>
</dbReference>
<evidence type="ECO:0000313" key="3">
    <source>
        <dbReference type="Proteomes" id="UP001207605"/>
    </source>
</evidence>
<proteinExistence type="predicted"/>
<dbReference type="Proteomes" id="UP001207605">
    <property type="component" value="Unassembled WGS sequence"/>
</dbReference>
<evidence type="ECO:0000259" key="1">
    <source>
        <dbReference type="Pfam" id="PF12957"/>
    </source>
</evidence>
<feature type="domain" description="DUF3846" evidence="1">
    <location>
        <begin position="5"/>
        <end position="110"/>
    </location>
</feature>
<name>A0ABT2S7W9_9FIRM</name>
<keyword evidence="3" id="KW-1185">Reference proteome</keyword>
<dbReference type="Pfam" id="PF12957">
    <property type="entry name" value="DUF3846"/>
    <property type="match status" value="1"/>
</dbReference>
<protein>
    <submittedName>
        <fullName evidence="2">DUF3846 domain-containing protein</fullName>
    </submittedName>
</protein>